<dbReference type="PANTHER" id="PTHR11895">
    <property type="entry name" value="TRANSAMIDASE"/>
    <property type="match status" value="1"/>
</dbReference>
<reference evidence="3" key="1">
    <citation type="submission" date="2022-11" db="UniProtKB">
        <authorList>
            <consortium name="WormBaseParasite"/>
        </authorList>
    </citation>
    <scope>IDENTIFICATION</scope>
</reference>
<keyword evidence="2" id="KW-1185">Reference proteome</keyword>
<evidence type="ECO:0000313" key="3">
    <source>
        <dbReference type="WBParaSite" id="PSAMB.scaffold7680size7277.g30392.t1"/>
    </source>
</evidence>
<dbReference type="Proteomes" id="UP000887566">
    <property type="component" value="Unplaced"/>
</dbReference>
<dbReference type="WBParaSite" id="PSAMB.scaffold7680size7277.g30392.t1">
    <property type="protein sequence ID" value="PSAMB.scaffold7680size7277.g30392.t1"/>
    <property type="gene ID" value="PSAMB.scaffold7680size7277.g30392"/>
</dbReference>
<sequence length="179" mass="19391">MTFFQSPTHDDIQRISDELNLHCSGQELEAYEKLLIGNADTLNLLYSLPEPVPPVQYPRTPGHRPSAEENPYHAWYWKCSVKGESSGKLAGMKVAVKDHAFVAGVPMMNGSRALEGFVPEYDATIVARMLQEGAEIVGKSTVPDLCCCGSSIMNPYGPIMNPWDTTRSAGGSSSGSAVL</sequence>
<evidence type="ECO:0000259" key="1">
    <source>
        <dbReference type="Pfam" id="PF01425"/>
    </source>
</evidence>
<dbReference type="Gene3D" id="3.90.1300.10">
    <property type="entry name" value="Amidase signature (AS) domain"/>
    <property type="match status" value="1"/>
</dbReference>
<proteinExistence type="predicted"/>
<organism evidence="2 3">
    <name type="scientific">Plectus sambesii</name>
    <dbReference type="NCBI Taxonomy" id="2011161"/>
    <lineage>
        <taxon>Eukaryota</taxon>
        <taxon>Metazoa</taxon>
        <taxon>Ecdysozoa</taxon>
        <taxon>Nematoda</taxon>
        <taxon>Chromadorea</taxon>
        <taxon>Plectida</taxon>
        <taxon>Plectina</taxon>
        <taxon>Plectoidea</taxon>
        <taxon>Plectidae</taxon>
        <taxon>Plectus</taxon>
    </lineage>
</organism>
<dbReference type="GO" id="GO:0003824">
    <property type="term" value="F:catalytic activity"/>
    <property type="evidence" value="ECO:0007669"/>
    <property type="project" value="InterPro"/>
</dbReference>
<dbReference type="InterPro" id="IPR000120">
    <property type="entry name" value="Amidase"/>
</dbReference>
<evidence type="ECO:0000313" key="2">
    <source>
        <dbReference type="Proteomes" id="UP000887566"/>
    </source>
</evidence>
<name>A0A914XD78_9BILA</name>
<feature type="domain" description="Amidase" evidence="1">
    <location>
        <begin position="78"/>
        <end position="178"/>
    </location>
</feature>
<dbReference type="AlphaFoldDB" id="A0A914XD78"/>
<accession>A0A914XD78</accession>
<dbReference type="PANTHER" id="PTHR11895:SF170">
    <property type="entry name" value="AMIDASE"/>
    <property type="match status" value="1"/>
</dbReference>
<dbReference type="InterPro" id="IPR036928">
    <property type="entry name" value="AS_sf"/>
</dbReference>
<protein>
    <submittedName>
        <fullName evidence="3">Amidase domain-containing protein</fullName>
    </submittedName>
</protein>
<dbReference type="InterPro" id="IPR023631">
    <property type="entry name" value="Amidase_dom"/>
</dbReference>
<dbReference type="Pfam" id="PF01425">
    <property type="entry name" value="Amidase"/>
    <property type="match status" value="1"/>
</dbReference>
<dbReference type="SUPFAM" id="SSF75304">
    <property type="entry name" value="Amidase signature (AS) enzymes"/>
    <property type="match status" value="1"/>
</dbReference>